<dbReference type="InterPro" id="IPR016177">
    <property type="entry name" value="DNA-bd_dom_sf"/>
</dbReference>
<comment type="subcellular location">
    <subcellularLocation>
        <location evidence="1">Nucleus</location>
    </subcellularLocation>
</comment>
<evidence type="ECO:0000313" key="9">
    <source>
        <dbReference type="Proteomes" id="UP000516437"/>
    </source>
</evidence>
<dbReference type="PROSITE" id="PS50982">
    <property type="entry name" value="MBD"/>
    <property type="match status" value="1"/>
</dbReference>
<dbReference type="PANTHER" id="PTHR12396:SF46">
    <property type="entry name" value="METHYL-CPG-BINDING DOMAIN-CONTAINING PROTEIN 6"/>
    <property type="match status" value="1"/>
</dbReference>
<evidence type="ECO:0000256" key="4">
    <source>
        <dbReference type="ARBA" id="ARBA00023163"/>
    </source>
</evidence>
<keyword evidence="2" id="KW-0805">Transcription regulation</keyword>
<comment type="caution">
    <text evidence="8">The sequence shown here is derived from an EMBL/GenBank/DDBJ whole genome shotgun (WGS) entry which is preliminary data.</text>
</comment>
<protein>
    <submittedName>
        <fullName evidence="8">Methyl-CpG-binding domain-containing protein 6</fullName>
    </submittedName>
</protein>
<dbReference type="SUPFAM" id="SSF54171">
    <property type="entry name" value="DNA-binding domain"/>
    <property type="match status" value="1"/>
</dbReference>
<evidence type="ECO:0000256" key="5">
    <source>
        <dbReference type="ARBA" id="ARBA00023242"/>
    </source>
</evidence>
<keyword evidence="4" id="KW-0804">Transcription</keyword>
<keyword evidence="3" id="KW-0238">DNA-binding</keyword>
<dbReference type="InterPro" id="IPR001739">
    <property type="entry name" value="Methyl_CpG_DNA-bd"/>
</dbReference>
<evidence type="ECO:0000256" key="3">
    <source>
        <dbReference type="ARBA" id="ARBA00023125"/>
    </source>
</evidence>
<feature type="compositionally biased region" description="Polar residues" evidence="6">
    <location>
        <begin position="61"/>
        <end position="72"/>
    </location>
</feature>
<sequence>MSNTETSGQQPSLNPKSLKRGPNRPGETLAAGFSPDPLLKSGSFIDATTGGFRGAAETPRTGRSSNGTSTCLASEKNCAEPAAGTPVPESMDSPGGTQQRRAMGPSPDWLPSGWVVEDRVRSSGASAGTIDRYYFDPDSGHRFRSRKEVLYFLETGTRRKKGKLMESSDTDTMGVEGQKQKNSATKAKSSALNFDFFNVPENVKWVLTDSSQGSWAPFIGEEKVPEATVQEWDSAFTALTSKRSDHIK</sequence>
<dbReference type="Proteomes" id="UP000516437">
    <property type="component" value="Chromosome 1"/>
</dbReference>
<gene>
    <name evidence="8" type="ORF">CJ030_MR1G025221</name>
</gene>
<proteinExistence type="predicted"/>
<evidence type="ECO:0000256" key="2">
    <source>
        <dbReference type="ARBA" id="ARBA00023015"/>
    </source>
</evidence>
<dbReference type="AlphaFoldDB" id="A0A6A1WLI4"/>
<dbReference type="Pfam" id="PF01429">
    <property type="entry name" value="MBD"/>
    <property type="match status" value="1"/>
</dbReference>
<dbReference type="Gene3D" id="3.30.890.10">
    <property type="entry name" value="Methyl-cpg-binding Protein 2, Chain A"/>
    <property type="match status" value="1"/>
</dbReference>
<reference evidence="8 9" key="1">
    <citation type="journal article" date="2019" name="Plant Biotechnol. J.">
        <title>The red bayberry genome and genetic basis of sex determination.</title>
        <authorList>
            <person name="Jia H.M."/>
            <person name="Jia H.J."/>
            <person name="Cai Q.L."/>
            <person name="Wang Y."/>
            <person name="Zhao H.B."/>
            <person name="Yang W.F."/>
            <person name="Wang G.Y."/>
            <person name="Li Y.H."/>
            <person name="Zhan D.L."/>
            <person name="Shen Y.T."/>
            <person name="Niu Q.F."/>
            <person name="Chang L."/>
            <person name="Qiu J."/>
            <person name="Zhao L."/>
            <person name="Xie H.B."/>
            <person name="Fu W.Y."/>
            <person name="Jin J."/>
            <person name="Li X.W."/>
            <person name="Jiao Y."/>
            <person name="Zhou C.C."/>
            <person name="Tu T."/>
            <person name="Chai C.Y."/>
            <person name="Gao J.L."/>
            <person name="Fan L.J."/>
            <person name="van de Weg E."/>
            <person name="Wang J.Y."/>
            <person name="Gao Z.S."/>
        </authorList>
    </citation>
    <scope>NUCLEOTIDE SEQUENCE [LARGE SCALE GENOMIC DNA]</scope>
    <source>
        <tissue evidence="8">Leaves</tissue>
    </source>
</reference>
<accession>A0A6A1WLI4</accession>
<dbReference type="PANTHER" id="PTHR12396">
    <property type="entry name" value="METHYL-CPG BINDING PROTEIN, MBD"/>
    <property type="match status" value="1"/>
</dbReference>
<dbReference type="GO" id="GO:0003677">
    <property type="term" value="F:DNA binding"/>
    <property type="evidence" value="ECO:0007669"/>
    <property type="project" value="UniProtKB-KW"/>
</dbReference>
<feature type="region of interest" description="Disordered" evidence="6">
    <location>
        <begin position="162"/>
        <end position="185"/>
    </location>
</feature>
<name>A0A6A1WLI4_9ROSI</name>
<dbReference type="GO" id="GO:0005634">
    <property type="term" value="C:nucleus"/>
    <property type="evidence" value="ECO:0007669"/>
    <property type="project" value="UniProtKB-SubCell"/>
</dbReference>
<evidence type="ECO:0000256" key="1">
    <source>
        <dbReference type="ARBA" id="ARBA00004123"/>
    </source>
</evidence>
<dbReference type="OrthoDB" id="10072024at2759"/>
<feature type="domain" description="MBD" evidence="7">
    <location>
        <begin position="100"/>
        <end position="175"/>
    </location>
</feature>
<evidence type="ECO:0000259" key="7">
    <source>
        <dbReference type="PROSITE" id="PS50982"/>
    </source>
</evidence>
<evidence type="ECO:0000313" key="8">
    <source>
        <dbReference type="EMBL" id="KAB1226004.1"/>
    </source>
</evidence>
<organism evidence="8 9">
    <name type="scientific">Morella rubra</name>
    <name type="common">Chinese bayberry</name>
    <dbReference type="NCBI Taxonomy" id="262757"/>
    <lineage>
        <taxon>Eukaryota</taxon>
        <taxon>Viridiplantae</taxon>
        <taxon>Streptophyta</taxon>
        <taxon>Embryophyta</taxon>
        <taxon>Tracheophyta</taxon>
        <taxon>Spermatophyta</taxon>
        <taxon>Magnoliopsida</taxon>
        <taxon>eudicotyledons</taxon>
        <taxon>Gunneridae</taxon>
        <taxon>Pentapetalae</taxon>
        <taxon>rosids</taxon>
        <taxon>fabids</taxon>
        <taxon>Fagales</taxon>
        <taxon>Myricaceae</taxon>
        <taxon>Morella</taxon>
    </lineage>
</organism>
<dbReference type="EMBL" id="RXIC02000019">
    <property type="protein sequence ID" value="KAB1226004.1"/>
    <property type="molecule type" value="Genomic_DNA"/>
</dbReference>
<keyword evidence="9" id="KW-1185">Reference proteome</keyword>
<evidence type="ECO:0000256" key="6">
    <source>
        <dbReference type="SAM" id="MobiDB-lite"/>
    </source>
</evidence>
<keyword evidence="5" id="KW-0539">Nucleus</keyword>
<feature type="region of interest" description="Disordered" evidence="6">
    <location>
        <begin position="1"/>
        <end position="112"/>
    </location>
</feature>
<feature type="compositionally biased region" description="Polar residues" evidence="6">
    <location>
        <begin position="1"/>
        <end position="15"/>
    </location>
</feature>